<evidence type="ECO:0000313" key="8">
    <source>
        <dbReference type="Proteomes" id="UP000010729"/>
    </source>
</evidence>
<proteinExistence type="predicted"/>
<dbReference type="Proteomes" id="UP000010729">
    <property type="component" value="Unassembled WGS sequence"/>
</dbReference>
<dbReference type="InterPro" id="IPR003807">
    <property type="entry name" value="DUF202"/>
</dbReference>
<evidence type="ECO:0000256" key="1">
    <source>
        <dbReference type="ARBA" id="ARBA00004127"/>
    </source>
</evidence>
<keyword evidence="3 5" id="KW-1133">Transmembrane helix</keyword>
<feature type="transmembrane region" description="Helical" evidence="5">
    <location>
        <begin position="89"/>
        <end position="113"/>
    </location>
</feature>
<dbReference type="RefSeq" id="WP_005268395.1">
    <property type="nucleotide sequence ID" value="NZ_ANPE02000100.1"/>
</dbReference>
<name>N1V0I7_9MICC</name>
<feature type="transmembrane region" description="Helical" evidence="5">
    <location>
        <begin position="25"/>
        <end position="43"/>
    </location>
</feature>
<dbReference type="AlphaFoldDB" id="N1V0I7"/>
<organism evidence="7 8">
    <name type="scientific">Arthrobacter crystallopoietes BAB-32</name>
    <dbReference type="NCBI Taxonomy" id="1246476"/>
    <lineage>
        <taxon>Bacteria</taxon>
        <taxon>Bacillati</taxon>
        <taxon>Actinomycetota</taxon>
        <taxon>Actinomycetes</taxon>
        <taxon>Micrococcales</taxon>
        <taxon>Micrococcaceae</taxon>
        <taxon>Crystallibacter</taxon>
    </lineage>
</organism>
<keyword evidence="4 5" id="KW-0472">Membrane</keyword>
<evidence type="ECO:0000259" key="6">
    <source>
        <dbReference type="Pfam" id="PF02656"/>
    </source>
</evidence>
<protein>
    <submittedName>
        <fullName evidence="7">Putative integral membrane protein</fullName>
    </submittedName>
</protein>
<dbReference type="EMBL" id="ANPE02000100">
    <property type="protein sequence ID" value="EMY34790.1"/>
    <property type="molecule type" value="Genomic_DNA"/>
</dbReference>
<reference evidence="7 8" key="1">
    <citation type="journal article" date="2013" name="Genome Announc.">
        <title>Draft Genome Sequence of Arthrobacter crystallopoietes Strain BAB-32, Revealing Genes for Bioremediation.</title>
        <authorList>
            <person name="Joshi M.N."/>
            <person name="Pandit A.S."/>
            <person name="Sharma A."/>
            <person name="Pandya R.V."/>
            <person name="Desai S.M."/>
            <person name="Saxena A.K."/>
            <person name="Bagatharia S.B."/>
        </authorList>
    </citation>
    <scope>NUCLEOTIDE SEQUENCE [LARGE SCALE GENOMIC DNA]</scope>
    <source>
        <strain evidence="7 8">BAB-32</strain>
    </source>
</reference>
<evidence type="ECO:0000256" key="4">
    <source>
        <dbReference type="ARBA" id="ARBA00023136"/>
    </source>
</evidence>
<evidence type="ECO:0000256" key="5">
    <source>
        <dbReference type="SAM" id="Phobius"/>
    </source>
</evidence>
<gene>
    <name evidence="7" type="ORF">D477_007731</name>
</gene>
<evidence type="ECO:0000256" key="2">
    <source>
        <dbReference type="ARBA" id="ARBA00022692"/>
    </source>
</evidence>
<sequence>MMALRRRGIPEHQDAGLQPERTSLAWGRTTLAMVVAAAIFLRWMPQHGLFTGVLVVVTLLAALAINLTQKIRYHRAVRGIADETVHADVVAVLFTSLSVVVLGALGIYTVLFLPVPG</sequence>
<comment type="subcellular location">
    <subcellularLocation>
        <location evidence="1">Endomembrane system</location>
        <topology evidence="1">Multi-pass membrane protein</topology>
    </subcellularLocation>
</comment>
<evidence type="ECO:0000256" key="3">
    <source>
        <dbReference type="ARBA" id="ARBA00022989"/>
    </source>
</evidence>
<accession>N1V0I7</accession>
<dbReference type="GO" id="GO:0012505">
    <property type="term" value="C:endomembrane system"/>
    <property type="evidence" value="ECO:0007669"/>
    <property type="project" value="UniProtKB-SubCell"/>
</dbReference>
<feature type="transmembrane region" description="Helical" evidence="5">
    <location>
        <begin position="49"/>
        <end position="68"/>
    </location>
</feature>
<evidence type="ECO:0000313" key="7">
    <source>
        <dbReference type="EMBL" id="EMY34790.1"/>
    </source>
</evidence>
<dbReference type="Pfam" id="PF02656">
    <property type="entry name" value="DUF202"/>
    <property type="match status" value="1"/>
</dbReference>
<feature type="domain" description="DUF202" evidence="6">
    <location>
        <begin position="15"/>
        <end position="78"/>
    </location>
</feature>
<comment type="caution">
    <text evidence="7">The sequence shown here is derived from an EMBL/GenBank/DDBJ whole genome shotgun (WGS) entry which is preliminary data.</text>
</comment>
<keyword evidence="2 5" id="KW-0812">Transmembrane</keyword>
<keyword evidence="8" id="KW-1185">Reference proteome</keyword>